<dbReference type="GO" id="GO:0012505">
    <property type="term" value="C:endomembrane system"/>
    <property type="evidence" value="ECO:0007669"/>
    <property type="project" value="UniProtKB-SubCell"/>
</dbReference>
<name>A0A9W6SZH9_CANBO</name>
<dbReference type="InterPro" id="IPR032914">
    <property type="entry name" value="Vam6/VPS39/TRAP1"/>
</dbReference>
<evidence type="ECO:0000256" key="1">
    <source>
        <dbReference type="ARBA" id="ARBA00004184"/>
    </source>
</evidence>
<dbReference type="InterPro" id="IPR001180">
    <property type="entry name" value="CNH_dom"/>
</dbReference>
<dbReference type="InterPro" id="IPR019452">
    <property type="entry name" value="VPS39/TGF_beta_rcpt-assoc_1"/>
</dbReference>
<evidence type="ECO:0000256" key="2">
    <source>
        <dbReference type="ARBA" id="ARBA00023136"/>
    </source>
</evidence>
<keyword evidence="2" id="KW-0472">Membrane</keyword>
<dbReference type="GO" id="GO:0000329">
    <property type="term" value="C:fungal-type vacuole membrane"/>
    <property type="evidence" value="ECO:0007669"/>
    <property type="project" value="TreeGrafter"/>
</dbReference>
<feature type="region of interest" description="Disordered" evidence="4">
    <location>
        <begin position="360"/>
        <end position="390"/>
    </location>
</feature>
<dbReference type="AlphaFoldDB" id="A0A9W6SZH9"/>
<dbReference type="Pfam" id="PF10366">
    <property type="entry name" value="Vps39_1"/>
    <property type="match status" value="1"/>
</dbReference>
<dbReference type="PANTHER" id="PTHR12894:SF49">
    <property type="entry name" value="VAM6_VPS39-LIKE PROTEIN"/>
    <property type="match status" value="1"/>
</dbReference>
<dbReference type="SUPFAM" id="SSF50978">
    <property type="entry name" value="WD40 repeat-like"/>
    <property type="match status" value="1"/>
</dbReference>
<evidence type="ECO:0000256" key="3">
    <source>
        <dbReference type="ARBA" id="ARBA00038201"/>
    </source>
</evidence>
<feature type="region of interest" description="Disordered" evidence="4">
    <location>
        <begin position="777"/>
        <end position="806"/>
    </location>
</feature>
<dbReference type="GO" id="GO:0006914">
    <property type="term" value="P:autophagy"/>
    <property type="evidence" value="ECO:0007669"/>
    <property type="project" value="TreeGrafter"/>
</dbReference>
<feature type="domain" description="CNH" evidence="5">
    <location>
        <begin position="43"/>
        <end position="528"/>
    </location>
</feature>
<dbReference type="Proteomes" id="UP001165120">
    <property type="component" value="Unassembled WGS sequence"/>
</dbReference>
<gene>
    <name evidence="6" type="ORF">Cboi02_000223200</name>
</gene>
<keyword evidence="7" id="KW-1185">Reference proteome</keyword>
<dbReference type="PANTHER" id="PTHR12894">
    <property type="entry name" value="CNH DOMAIN CONTAINING"/>
    <property type="match status" value="1"/>
</dbReference>
<evidence type="ECO:0000259" key="5">
    <source>
        <dbReference type="PROSITE" id="PS50219"/>
    </source>
</evidence>
<comment type="similarity">
    <text evidence="3">Belongs to the VAM6/VPS39 family.</text>
</comment>
<evidence type="ECO:0000313" key="7">
    <source>
        <dbReference type="Proteomes" id="UP001165120"/>
    </source>
</evidence>
<accession>A0A9W6SZH9</accession>
<dbReference type="InterPro" id="IPR036322">
    <property type="entry name" value="WD40_repeat_dom_sf"/>
</dbReference>
<dbReference type="GO" id="GO:0034058">
    <property type="term" value="P:endosomal vesicle fusion"/>
    <property type="evidence" value="ECO:0007669"/>
    <property type="project" value="TreeGrafter"/>
</dbReference>
<organism evidence="6 7">
    <name type="scientific">Candida boidinii</name>
    <name type="common">Yeast</name>
    <dbReference type="NCBI Taxonomy" id="5477"/>
    <lineage>
        <taxon>Eukaryota</taxon>
        <taxon>Fungi</taxon>
        <taxon>Dikarya</taxon>
        <taxon>Ascomycota</taxon>
        <taxon>Saccharomycotina</taxon>
        <taxon>Pichiomycetes</taxon>
        <taxon>Pichiales</taxon>
        <taxon>Pichiaceae</taxon>
        <taxon>Ogataea</taxon>
        <taxon>Ogataea/Candida clade</taxon>
    </lineage>
</organism>
<protein>
    <submittedName>
        <fullName evidence="6">Unnamed protein product</fullName>
    </submittedName>
</protein>
<comment type="subcellular location">
    <subcellularLocation>
        <location evidence="1">Endomembrane system</location>
        <topology evidence="1">Peripheral membrane protein</topology>
    </subcellularLocation>
</comment>
<proteinExistence type="inferred from homology"/>
<comment type="caution">
    <text evidence="6">The sequence shown here is derived from an EMBL/GenBank/DDBJ whole genome shotgun (WGS) entry which is preliminary data.</text>
</comment>
<reference evidence="6" key="1">
    <citation type="submission" date="2023-04" db="EMBL/GenBank/DDBJ databases">
        <title>Candida boidinii NBRC 10035.</title>
        <authorList>
            <person name="Ichikawa N."/>
            <person name="Sato H."/>
            <person name="Tonouchi N."/>
        </authorList>
    </citation>
    <scope>NUCLEOTIDE SEQUENCE</scope>
    <source>
        <strain evidence="6">NBRC 10035</strain>
    </source>
</reference>
<evidence type="ECO:0000313" key="6">
    <source>
        <dbReference type="EMBL" id="GME69324.1"/>
    </source>
</evidence>
<sequence length="995" mass="114228">MIVIASPSYSINLNLQKHLDKQSSSNNNNNNNNNNSKDNSNNNSIISCSKLINISSNLNKIIIGLKNGVLLIYEFYKLENLQVNDDDEGDTDTNQDANSSYKDIDFKLLNEIESDNTNFQFVSRIQISNDKYTSINKIEFIKSLNYLVVLLSNGTVKILNINTLEIEENLSDYNSCNIIKTYDDFQKIDNANTNTTNNKPDFYKFDHLNDEMDTEYSHLVSPSRDFDDTISLATVTTANNDPTISPRKNRIQNNTTILENEEFANDSLLNDNDNNTEEIKRSYLCIGSKRNLIVFRWVSNEFKSKLTYKISDKIMSLVFLSSTKLLCVLKNKEIILIDLINSEPTLALKKLNTNHFLNNLIENQPDPRSQDQKHSQSQSHAHSHSHSHSQSQLQSQSIFSFLSRNEVPSQIVEITNNLFIISKELIGLKVDSYGELAFPINNNGNNTITPNNNNSLSYNWKNSPHIHSNHLNPLIWSNDLKFLRFWFPYLVLVTNTNYIQIRDIETGSILQEFNLNNDKSSIIISIEIINSNLFVLTNNNKFYIFQKISYKLQLEQFKSNHLYDYGINLIEKLNPFLFNDKNDLINLPRQLKFLKLREFQLLKASKLLKSLNLVESFHLFTEYMAPPDLVLSNLPQEIIEALNVSSYIRRTSTSGSELIERERNLGSIAFPASTISDTTNNEQPPLTAVSTLSNNNNNNNFHENHEKELTNFSNKNQQKLIPPPKAAPIIDIKSYVSELLPYLTDCRRKLNRLLNPDSPTFQYKGIFISRSIYLPESSDDDNRGENVQGGDHNDSELNSKLDNGSNETENKLLGLSKLVDTTLFSSYLLTNSRMVGPLLRVNNNCDNNIVINSLKSRKMYRELIDFYFTKNLHKDALDLLFDLGNNEDNDDGDSTAINNNGAYLKGPIPTINYLQKLNNDYLDLIFEYCQWPISLNSDYFDLIFMNDTIECESLNHLKIIEFLSNSSINNNNNNNNNNVDDNDELFIRYLEFLSY</sequence>
<feature type="compositionally biased region" description="Low complexity" evidence="4">
    <location>
        <begin position="23"/>
        <end position="41"/>
    </location>
</feature>
<dbReference type="EMBL" id="BSXN01000641">
    <property type="protein sequence ID" value="GME69324.1"/>
    <property type="molecule type" value="Genomic_DNA"/>
</dbReference>
<evidence type="ECO:0000256" key="4">
    <source>
        <dbReference type="SAM" id="MobiDB-lite"/>
    </source>
</evidence>
<dbReference type="PROSITE" id="PS50219">
    <property type="entry name" value="CNH"/>
    <property type="match status" value="1"/>
</dbReference>
<feature type="region of interest" description="Disordered" evidence="4">
    <location>
        <begin position="20"/>
        <end position="41"/>
    </location>
</feature>